<organism evidence="4 5">
    <name type="scientific">Streptomyces leeuwenhoekii</name>
    <dbReference type="NCBI Taxonomy" id="1437453"/>
    <lineage>
        <taxon>Bacteria</taxon>
        <taxon>Bacillati</taxon>
        <taxon>Actinomycetota</taxon>
        <taxon>Actinomycetes</taxon>
        <taxon>Kitasatosporales</taxon>
        <taxon>Streptomycetaceae</taxon>
        <taxon>Streptomyces</taxon>
    </lineage>
</organism>
<feature type="domain" description="Glycosyl hydrolase-like 10" evidence="3">
    <location>
        <begin position="36"/>
        <end position="350"/>
    </location>
</feature>
<feature type="chain" id="PRO_5002524680" evidence="2">
    <location>
        <begin position="26"/>
        <end position="408"/>
    </location>
</feature>
<name>A0A0F7W524_STRLW</name>
<dbReference type="RefSeq" id="WP_029386207.1">
    <property type="nucleotide sequence ID" value="NZ_AZSD01000386.1"/>
</dbReference>
<dbReference type="PANTHER" id="PTHR43405:SF1">
    <property type="entry name" value="GLYCOSYL HYDROLASE DIGH"/>
    <property type="match status" value="1"/>
</dbReference>
<dbReference type="InterPro" id="IPR052177">
    <property type="entry name" value="Divisome_Glycosyl_Hydrolase"/>
</dbReference>
<dbReference type="SUPFAM" id="SSF51445">
    <property type="entry name" value="(Trans)glycosidases"/>
    <property type="match status" value="1"/>
</dbReference>
<dbReference type="Proteomes" id="UP000035016">
    <property type="component" value="Chromosome Chromosome"/>
</dbReference>
<protein>
    <submittedName>
        <fullName evidence="4">UPF0748 protein yngK</fullName>
    </submittedName>
</protein>
<dbReference type="InterPro" id="IPR003790">
    <property type="entry name" value="GHL10"/>
</dbReference>
<evidence type="ECO:0000313" key="4">
    <source>
        <dbReference type="EMBL" id="CQR64982.1"/>
    </source>
</evidence>
<evidence type="ECO:0000256" key="1">
    <source>
        <dbReference type="ARBA" id="ARBA00022729"/>
    </source>
</evidence>
<feature type="signal peptide" evidence="2">
    <location>
        <begin position="1"/>
        <end position="25"/>
    </location>
</feature>
<dbReference type="PANTHER" id="PTHR43405">
    <property type="entry name" value="GLYCOSYL HYDROLASE DIGH"/>
    <property type="match status" value="1"/>
</dbReference>
<accession>A0A0F7W524</accession>
<dbReference type="KEGG" id="sle:sle_55250"/>
<evidence type="ECO:0000313" key="5">
    <source>
        <dbReference type="Proteomes" id="UP000035016"/>
    </source>
</evidence>
<reference evidence="4 5" key="1">
    <citation type="submission" date="2015-02" db="EMBL/GenBank/DDBJ databases">
        <authorList>
            <person name="Gomez-Escribano P.J."/>
        </authorList>
    </citation>
    <scope>NUCLEOTIDE SEQUENCE [LARGE SCALE GENOMIC DNA]</scope>
    <source>
        <strain evidence="5">C34 (DSM 42122 / NRRL B-24963)</strain>
    </source>
</reference>
<dbReference type="AlphaFoldDB" id="A0A0F7W524"/>
<evidence type="ECO:0000256" key="2">
    <source>
        <dbReference type="SAM" id="SignalP"/>
    </source>
</evidence>
<evidence type="ECO:0000259" key="3">
    <source>
        <dbReference type="Pfam" id="PF02638"/>
    </source>
</evidence>
<keyword evidence="1 2" id="KW-0732">Signal</keyword>
<sequence>MSRVSRRAFAVAALSVLTMAPSAVAVPGRRRRAITEMRGMWLATVANRDWPSKAGLSAAAQRAELIAHLDTAVRCRLNTVVFQVRPTADALWPSPYEPWSQYLTGTQGKDPGWDPLGTAVAEAHARGLELHAWFNPYRIANHADPAKLVAGHPARVHPEWVVPYGGKLYYNPGLPEVRAFVQDAMMDAVAKYDVDAVHFDDYFYPYPVAGQTFDDDAAYAAHGGGFGSRADWRRDNIDRLVRETAARVKAVRPTARFGISPFGVWRNAATDALGSDTRAGVQTYDDLYADTRTWVREGWIDYVVPQLYWNIGLPAADYAKLVSWWAGVAQGSPTKLYVGEALYKAGDPAQPAAWQDAAELSRHLTLAKEYAQVRGHVFFAAKDVAADRVGAMARVVADHYGQPASPPR</sequence>
<gene>
    <name evidence="4" type="primary">sle_55250</name>
</gene>
<dbReference type="InterPro" id="IPR017853">
    <property type="entry name" value="GH"/>
</dbReference>
<dbReference type="Gene3D" id="3.20.20.80">
    <property type="entry name" value="Glycosidases"/>
    <property type="match status" value="1"/>
</dbReference>
<proteinExistence type="predicted"/>
<dbReference type="EMBL" id="LN831790">
    <property type="protein sequence ID" value="CQR64982.1"/>
    <property type="molecule type" value="Genomic_DNA"/>
</dbReference>
<dbReference type="Pfam" id="PF02638">
    <property type="entry name" value="GHL10"/>
    <property type="match status" value="1"/>
</dbReference>